<dbReference type="AlphaFoldDB" id="A0A9P7T0Y9"/>
<dbReference type="OrthoDB" id="3473305at2759"/>
<reference evidence="2" key="1">
    <citation type="journal article" date="2020" name="bioRxiv">
        <title>Whole genome comparisons of ergot fungi reveals the divergence and evolution of species within the genus Claviceps are the result of varying mechanisms driving genome evolution and host range expansion.</title>
        <authorList>
            <person name="Wyka S.A."/>
            <person name="Mondo S.J."/>
            <person name="Liu M."/>
            <person name="Dettman J."/>
            <person name="Nalam V."/>
            <person name="Broders K.D."/>
        </authorList>
    </citation>
    <scope>NUCLEOTIDE SEQUENCE</scope>
    <source>
        <strain evidence="2">CCC 602</strain>
    </source>
</reference>
<evidence type="ECO:0000313" key="2">
    <source>
        <dbReference type="EMBL" id="KAG6017811.1"/>
    </source>
</evidence>
<gene>
    <name evidence="2" type="ORF">E4U43_008630</name>
</gene>
<dbReference type="Proteomes" id="UP000748025">
    <property type="component" value="Unassembled WGS sequence"/>
</dbReference>
<comment type="caution">
    <text evidence="2">The sequence shown here is derived from an EMBL/GenBank/DDBJ whole genome shotgun (WGS) entry which is preliminary data.</text>
</comment>
<name>A0A9P7T0Y9_9HYPO</name>
<feature type="domain" description="2EXR" evidence="1">
    <location>
        <begin position="34"/>
        <end position="104"/>
    </location>
</feature>
<evidence type="ECO:0000259" key="1">
    <source>
        <dbReference type="Pfam" id="PF20150"/>
    </source>
</evidence>
<keyword evidence="3" id="KW-1185">Reference proteome</keyword>
<proteinExistence type="predicted"/>
<dbReference type="EMBL" id="SRPW01000097">
    <property type="protein sequence ID" value="KAG6017811.1"/>
    <property type="molecule type" value="Genomic_DNA"/>
</dbReference>
<organism evidence="2 3">
    <name type="scientific">Claviceps pusilla</name>
    <dbReference type="NCBI Taxonomy" id="123648"/>
    <lineage>
        <taxon>Eukaryota</taxon>
        <taxon>Fungi</taxon>
        <taxon>Dikarya</taxon>
        <taxon>Ascomycota</taxon>
        <taxon>Pezizomycotina</taxon>
        <taxon>Sordariomycetes</taxon>
        <taxon>Hypocreomycetidae</taxon>
        <taxon>Hypocreales</taxon>
        <taxon>Clavicipitaceae</taxon>
        <taxon>Claviceps</taxon>
    </lineage>
</organism>
<protein>
    <recommendedName>
        <fullName evidence="1">2EXR domain-containing protein</fullName>
    </recommendedName>
</protein>
<evidence type="ECO:0000313" key="3">
    <source>
        <dbReference type="Proteomes" id="UP000748025"/>
    </source>
</evidence>
<accession>A0A9P7T0Y9</accession>
<dbReference type="Pfam" id="PF20150">
    <property type="entry name" value="2EXR"/>
    <property type="match status" value="1"/>
</dbReference>
<sequence>MAAAHICGGFKTNSQHVLCRNQQQQQQQQHHATTFTDLPLELRHKIWSCAVEPRVVILDDLFQQEKSYPLPSVTRLNAEARAKSRQGYEAVGRGSFFHFSRDILVCDANISDHRSNIPLEDLALRVQRLAFWDCFPDDGRIDGLYHYSSFLAACHPRCQKGRIEFDKVWFPNLRDLWVIKIGGVDRSWMVSEEKHIPYEARLQKMARQFRYWVDDDTIEMAPLDLNEAETKMILREGRCARVDCQKLNLGRQRMVSKVVFKDGKYSNESDRGGKHSAWKRVRPWSTAVEQGSTETETCANRMRWIIVERILKFSLRWDDADDEVEDGAPDHRRDMLMTK</sequence>
<dbReference type="InterPro" id="IPR045518">
    <property type="entry name" value="2EXR"/>
</dbReference>